<dbReference type="VEuPathDB" id="FungiDB:VP01_384g3"/>
<keyword evidence="2" id="KW-1185">Reference proteome</keyword>
<dbReference type="OrthoDB" id="10542669at2759"/>
<evidence type="ECO:0000313" key="2">
    <source>
        <dbReference type="Proteomes" id="UP000037035"/>
    </source>
</evidence>
<proteinExistence type="predicted"/>
<evidence type="ECO:0000313" key="1">
    <source>
        <dbReference type="EMBL" id="KNZ51714.1"/>
    </source>
</evidence>
<gene>
    <name evidence="1" type="ORF">VP01_384g3</name>
</gene>
<comment type="caution">
    <text evidence="1">The sequence shown here is derived from an EMBL/GenBank/DDBJ whole genome shotgun (WGS) entry which is preliminary data.</text>
</comment>
<dbReference type="EMBL" id="LAVV01008890">
    <property type="protein sequence ID" value="KNZ51714.1"/>
    <property type="molecule type" value="Genomic_DNA"/>
</dbReference>
<sequence length="325" mass="35782">MFEKGIKDAIHTINVVCAILGLSPEKKVLINQLCSVCLLALIQCIQSIPAVIVPIAQCAIRSYIYMPNVRVSCWITIAARRSEKFCLSKTWKLTLVLRTPMGLNCSPIPIMRVIIFTLFNPVPSRPSISLLDLEAISSFVGFLRNLIKHEHILCVEYSLVSLRKTSRLTVVVCLLVILKLDSRFSPVFVCMVDRWINTKSSCNSPSTTLPPHTLFLLPLSFRTPKSPPISTPCSIAPIQPPLRPPPPHASGPPGAPRAQLAPCSALWNNSCPPNPLPMPTRAPKTKPPTSSAANRRAPLYLARQCVHIAFTFGLVILKLDSQFSP</sequence>
<name>A0A0L6UT87_9BASI</name>
<dbReference type="AlphaFoldDB" id="A0A0L6UT87"/>
<reference evidence="1 2" key="1">
    <citation type="submission" date="2015-08" db="EMBL/GenBank/DDBJ databases">
        <title>Next Generation Sequencing and Analysis of the Genome of Puccinia sorghi L Schw, the Causal Agent of Maize Common Rust.</title>
        <authorList>
            <person name="Rochi L."/>
            <person name="Burguener G."/>
            <person name="Darino M."/>
            <person name="Turjanski A."/>
            <person name="Kreff E."/>
            <person name="Dieguez M.J."/>
            <person name="Sacco F."/>
        </authorList>
    </citation>
    <scope>NUCLEOTIDE SEQUENCE [LARGE SCALE GENOMIC DNA]</scope>
    <source>
        <strain evidence="1 2">RO10H11247</strain>
    </source>
</reference>
<dbReference type="Proteomes" id="UP000037035">
    <property type="component" value="Unassembled WGS sequence"/>
</dbReference>
<protein>
    <submittedName>
        <fullName evidence="1">Uncharacterized protein</fullName>
    </submittedName>
</protein>
<organism evidence="1 2">
    <name type="scientific">Puccinia sorghi</name>
    <dbReference type="NCBI Taxonomy" id="27349"/>
    <lineage>
        <taxon>Eukaryota</taxon>
        <taxon>Fungi</taxon>
        <taxon>Dikarya</taxon>
        <taxon>Basidiomycota</taxon>
        <taxon>Pucciniomycotina</taxon>
        <taxon>Pucciniomycetes</taxon>
        <taxon>Pucciniales</taxon>
        <taxon>Pucciniaceae</taxon>
        <taxon>Puccinia</taxon>
    </lineage>
</organism>
<accession>A0A0L6UT87</accession>